<keyword evidence="2" id="KW-0175">Coiled coil</keyword>
<comment type="similarity">
    <text evidence="1">Belongs to the VAMP-associated protein (VAP) (TC 9.B.17) family.</text>
</comment>
<feature type="transmembrane region" description="Helical" evidence="3">
    <location>
        <begin position="223"/>
        <end position="242"/>
    </location>
</feature>
<dbReference type="FunFam" id="2.60.40.10:FF:000813">
    <property type="entry name" value="Vesicle-associated protein 1-1"/>
    <property type="match status" value="1"/>
</dbReference>
<dbReference type="SUPFAM" id="SSF49354">
    <property type="entry name" value="PapD-like"/>
    <property type="match status" value="1"/>
</dbReference>
<dbReference type="GO" id="GO:0005886">
    <property type="term" value="C:plasma membrane"/>
    <property type="evidence" value="ECO:0007669"/>
    <property type="project" value="TreeGrafter"/>
</dbReference>
<dbReference type="InParanoid" id="A0A2G5DMY0"/>
<proteinExistence type="inferred from homology"/>
<keyword evidence="3" id="KW-0472">Membrane</keyword>
<dbReference type="AlphaFoldDB" id="A0A2G5DMY0"/>
<reference evidence="5 6" key="1">
    <citation type="submission" date="2017-09" db="EMBL/GenBank/DDBJ databases">
        <title>WGS assembly of Aquilegia coerulea Goldsmith.</title>
        <authorList>
            <person name="Hodges S."/>
            <person name="Kramer E."/>
            <person name="Nordborg M."/>
            <person name="Tomkins J."/>
            <person name="Borevitz J."/>
            <person name="Derieg N."/>
            <person name="Yan J."/>
            <person name="Mihaltcheva S."/>
            <person name="Hayes R.D."/>
            <person name="Rokhsar D."/>
        </authorList>
    </citation>
    <scope>NUCLEOTIDE SEQUENCE [LARGE SCALE GENOMIC DNA]</scope>
    <source>
        <strain evidence="6">cv. Goldsmith</strain>
    </source>
</reference>
<accession>A0A2G5DMY0</accession>
<dbReference type="GO" id="GO:0090158">
    <property type="term" value="P:endoplasmic reticulum membrane organization"/>
    <property type="evidence" value="ECO:0007669"/>
    <property type="project" value="TreeGrafter"/>
</dbReference>
<dbReference type="Pfam" id="PF00635">
    <property type="entry name" value="Motile_Sperm"/>
    <property type="match status" value="1"/>
</dbReference>
<dbReference type="Gene3D" id="2.60.40.10">
    <property type="entry name" value="Immunoglobulins"/>
    <property type="match status" value="1"/>
</dbReference>
<dbReference type="STRING" id="218851.A0A2G5DMY0"/>
<keyword evidence="3" id="KW-1133">Transmembrane helix</keyword>
<feature type="domain" description="MSP" evidence="4">
    <location>
        <begin position="5"/>
        <end position="125"/>
    </location>
</feature>
<gene>
    <name evidence="5" type="ORF">AQUCO_01700304v1</name>
</gene>
<dbReference type="EMBL" id="KZ305034">
    <property type="protein sequence ID" value="PIA44617.1"/>
    <property type="molecule type" value="Genomic_DNA"/>
</dbReference>
<evidence type="ECO:0000256" key="2">
    <source>
        <dbReference type="SAM" id="Coils"/>
    </source>
</evidence>
<dbReference type="GO" id="GO:0005789">
    <property type="term" value="C:endoplasmic reticulum membrane"/>
    <property type="evidence" value="ECO:0007669"/>
    <property type="project" value="InterPro"/>
</dbReference>
<keyword evidence="6" id="KW-1185">Reference proteome</keyword>
<dbReference type="InterPro" id="IPR013783">
    <property type="entry name" value="Ig-like_fold"/>
</dbReference>
<keyword evidence="3" id="KW-0812">Transmembrane</keyword>
<dbReference type="InterPro" id="IPR008962">
    <property type="entry name" value="PapD-like_sf"/>
</dbReference>
<feature type="coiled-coil region" evidence="2">
    <location>
        <begin position="138"/>
        <end position="189"/>
    </location>
</feature>
<dbReference type="Proteomes" id="UP000230069">
    <property type="component" value="Unassembled WGS sequence"/>
</dbReference>
<name>A0A2G5DMY0_AQUCA</name>
<dbReference type="OrthoDB" id="264603at2759"/>
<dbReference type="InterPro" id="IPR000535">
    <property type="entry name" value="MSP_dom"/>
</dbReference>
<evidence type="ECO:0000259" key="4">
    <source>
        <dbReference type="PROSITE" id="PS50202"/>
    </source>
</evidence>
<dbReference type="PANTHER" id="PTHR10809">
    <property type="entry name" value="VESICLE-ASSOCIATED MEMBRANE PROTEIN-ASSOCIATED PROTEIN"/>
    <property type="match status" value="1"/>
</dbReference>
<evidence type="ECO:0000313" key="5">
    <source>
        <dbReference type="EMBL" id="PIA44617.1"/>
    </source>
</evidence>
<evidence type="ECO:0000256" key="3">
    <source>
        <dbReference type="SAM" id="Phobius"/>
    </source>
</evidence>
<organism evidence="5 6">
    <name type="scientific">Aquilegia coerulea</name>
    <name type="common">Rocky mountain columbine</name>
    <dbReference type="NCBI Taxonomy" id="218851"/>
    <lineage>
        <taxon>Eukaryota</taxon>
        <taxon>Viridiplantae</taxon>
        <taxon>Streptophyta</taxon>
        <taxon>Embryophyta</taxon>
        <taxon>Tracheophyta</taxon>
        <taxon>Spermatophyta</taxon>
        <taxon>Magnoliopsida</taxon>
        <taxon>Ranunculales</taxon>
        <taxon>Ranunculaceae</taxon>
        <taxon>Thalictroideae</taxon>
        <taxon>Aquilegia</taxon>
    </lineage>
</organism>
<dbReference type="PANTHER" id="PTHR10809:SF148">
    <property type="entry name" value="OS01G0936800 PROTEIN"/>
    <property type="match status" value="1"/>
</dbReference>
<sequence>MSEKLLEIEPSELKIMFELEKRCSCTVHLVNNTDQYIAFKVKTTSPSKYSVIPSISIVHPKTQCELTVIMEAQQVVPADMKCKDKFLIQSTTVSIGTAEEEITSTLFRKNTGRYIDESKLRVVLISPPQSPVSHNEVLKQVTSELKLARDVEDRKEAESEEDFKLTEDIKELKLRVKTMESKLNEAEVTITMLREGRSTATKERQKSKQELVMSKKDSSPKEIEVGICFLFLFMVAIALGFGY</sequence>
<dbReference type="InterPro" id="IPR016763">
    <property type="entry name" value="VAP"/>
</dbReference>
<dbReference type="PROSITE" id="PS50202">
    <property type="entry name" value="MSP"/>
    <property type="match status" value="1"/>
</dbReference>
<evidence type="ECO:0000313" key="6">
    <source>
        <dbReference type="Proteomes" id="UP000230069"/>
    </source>
</evidence>
<dbReference type="PIRSF" id="PIRSF019693">
    <property type="entry name" value="VAMP-associated"/>
    <property type="match status" value="1"/>
</dbReference>
<evidence type="ECO:0000256" key="1">
    <source>
        <dbReference type="ARBA" id="ARBA00008932"/>
    </source>
</evidence>
<dbReference type="GO" id="GO:0061817">
    <property type="term" value="P:endoplasmic reticulum-plasma membrane tethering"/>
    <property type="evidence" value="ECO:0007669"/>
    <property type="project" value="TreeGrafter"/>
</dbReference>
<protein>
    <recommendedName>
        <fullName evidence="4">MSP domain-containing protein</fullName>
    </recommendedName>
</protein>